<dbReference type="Proteomes" id="UP001295469">
    <property type="component" value="Chromosome A07"/>
</dbReference>
<accession>A0A816YJM8</accession>
<reference evidence="1" key="1">
    <citation type="submission" date="2021-01" db="EMBL/GenBank/DDBJ databases">
        <authorList>
            <consortium name="Genoscope - CEA"/>
            <person name="William W."/>
        </authorList>
    </citation>
    <scope>NUCLEOTIDE SEQUENCE</scope>
</reference>
<name>A0A816YJM8_BRANA</name>
<dbReference type="AlphaFoldDB" id="A0A816YJM8"/>
<protein>
    <submittedName>
        <fullName evidence="1">(rape) hypothetical protein</fullName>
    </submittedName>
</protein>
<dbReference type="EMBL" id="HG994361">
    <property type="protein sequence ID" value="CAF2158378.1"/>
    <property type="molecule type" value="Genomic_DNA"/>
</dbReference>
<gene>
    <name evidence="1" type="ORF">DARMORV10_A07P07420.1</name>
</gene>
<organism evidence="1">
    <name type="scientific">Brassica napus</name>
    <name type="common">Rape</name>
    <dbReference type="NCBI Taxonomy" id="3708"/>
    <lineage>
        <taxon>Eukaryota</taxon>
        <taxon>Viridiplantae</taxon>
        <taxon>Streptophyta</taxon>
        <taxon>Embryophyta</taxon>
        <taxon>Tracheophyta</taxon>
        <taxon>Spermatophyta</taxon>
        <taxon>Magnoliopsida</taxon>
        <taxon>eudicotyledons</taxon>
        <taxon>Gunneridae</taxon>
        <taxon>Pentapetalae</taxon>
        <taxon>rosids</taxon>
        <taxon>malvids</taxon>
        <taxon>Brassicales</taxon>
        <taxon>Brassicaceae</taxon>
        <taxon>Brassiceae</taxon>
        <taxon>Brassica</taxon>
    </lineage>
</organism>
<sequence>MISMALFEARKLVDSSAFLEFVVLCGFENTYINIQESVFIPFKLVLISISSSHYTYINLQ</sequence>
<evidence type="ECO:0000313" key="1">
    <source>
        <dbReference type="EMBL" id="CAF2158378.1"/>
    </source>
</evidence>
<proteinExistence type="predicted"/>